<accession>A0A1G2G2T0</accession>
<dbReference type="EMBL" id="MHNK01000007">
    <property type="protein sequence ID" value="OGZ44191.1"/>
    <property type="molecule type" value="Genomic_DNA"/>
</dbReference>
<dbReference type="STRING" id="1802114.A2719_02415"/>
<protein>
    <submittedName>
        <fullName evidence="1">Uncharacterized protein</fullName>
    </submittedName>
</protein>
<gene>
    <name evidence="1" type="ORF">A2719_02415</name>
</gene>
<name>A0A1G2G2T0_9BACT</name>
<dbReference type="Proteomes" id="UP000177480">
    <property type="component" value="Unassembled WGS sequence"/>
</dbReference>
<organism evidence="1 2">
    <name type="scientific">Candidatus Ryanbacteria bacterium RIFCSPHIGHO2_01_FULL_45_22</name>
    <dbReference type="NCBI Taxonomy" id="1802114"/>
    <lineage>
        <taxon>Bacteria</taxon>
        <taxon>Candidatus Ryaniibacteriota</taxon>
    </lineage>
</organism>
<sequence>MRGARGGSELNRALRESPPSIRAVWRGFNTDLVLRKLFSREKDFAKPRLIFPARRKGFGE</sequence>
<comment type="caution">
    <text evidence="1">The sequence shown here is derived from an EMBL/GenBank/DDBJ whole genome shotgun (WGS) entry which is preliminary data.</text>
</comment>
<proteinExistence type="predicted"/>
<reference evidence="1 2" key="1">
    <citation type="journal article" date="2016" name="Nat. Commun.">
        <title>Thousands of microbial genomes shed light on interconnected biogeochemical processes in an aquifer system.</title>
        <authorList>
            <person name="Anantharaman K."/>
            <person name="Brown C.T."/>
            <person name="Hug L.A."/>
            <person name="Sharon I."/>
            <person name="Castelle C.J."/>
            <person name="Probst A.J."/>
            <person name="Thomas B.C."/>
            <person name="Singh A."/>
            <person name="Wilkins M.J."/>
            <person name="Karaoz U."/>
            <person name="Brodie E.L."/>
            <person name="Williams K.H."/>
            <person name="Hubbard S.S."/>
            <person name="Banfield J.F."/>
        </authorList>
    </citation>
    <scope>NUCLEOTIDE SEQUENCE [LARGE SCALE GENOMIC DNA]</scope>
</reference>
<dbReference type="AlphaFoldDB" id="A0A1G2G2T0"/>
<evidence type="ECO:0000313" key="1">
    <source>
        <dbReference type="EMBL" id="OGZ44191.1"/>
    </source>
</evidence>
<evidence type="ECO:0000313" key="2">
    <source>
        <dbReference type="Proteomes" id="UP000177480"/>
    </source>
</evidence>